<sequence>MSEIVEKLVRPTVEMLDHMARKIPQALGKAHYRISKMAHDAADHFDKVEEDVAGKAHIHTHDGEEHLPGEGGLANSAASRAEAAAKDGGKAAEDAERDAARDAEHDANLRSGNTDKDSIPAGERTCKTDPVDVVTGDMVLPQVDVRLPGALPLVLERIHVSSYRHGVWFGPSWASTLDQRLQLDAEGVVFAAADGARLVYPIPRGDAAVYPLKGPRRPLTWSGEPNTPIRIGDPGTGQTLVFDHPRPAPGAVGGVSLRLVAVEDRCGRRIEVTWSDDDTPVLLTHHGGYRIAIDRHPALPRITAFRLLDTDGPGTETVLMRYGYDSAGNLTEIINSSGLPLRLTYDPQGRVTGWTDRNGTAYRYVYDDAGRVIETAGSDNFLSSSFAYDESTRTTSFTNSLGHTTTYQHNDAYRLVSETSPLGEITVQEWDGAGRLLTSVTDPLGRTTRYEYDDEENVTAIVRPDGTRASAVHNELSLPVEATEPDGLRWRHTYDTRGNRLSTSDTAGAVTRYAYDEAGDLISVTDALGNTQQFRYDAAGLPIETIDALGRVTTAERDAFGRVRTLTDPLGGVHCFGWTTEGNPAWYEHPDGTRESWEWDAEGNELSHTDTAGHVTSSAYTHFDLPSERTTVDGTRYRFAYDTELRLTGVTNPQGLTWHYAYDPAGRLVSETDFNGRTLAYRHDAAGQLVARTNAAEETIIFVRDEVGMVVEQRSGDEVTRFQRDPAGRLLHAVNAHCELNRTYDEARRLVAETVGGRTMTYAYDVLGRLVERRTPSGIVSRWSFDAEGYPEALTTGGQTVGFAFDANGRETTRRYGADLMLTQSWNASDRLTAQSVGVSGEAGGGLVQHREYHYRADGFLTEIQDLLAGTRRYELDAGGRPRRALGHQWTETYAYDNLGNLTRAAAPVGDGQEEEREFAGTLLRRTTRTVYEHDAQGRVVRTTKRLLNGQTRIWHYTWNAEDQLTQTVTPDGVRWRYLYDPAGRRIAKQRMAQDGSVAEEIRFTWDGARLAEQTAPDGASTAWEYLLDSHRPLAQIDQTNAGDGELSQAEVDARFHAIITDLTGAPRELVTLDGELAWQQSTTVWGVTTQQRTAGAVDCPLRFPGQYADEETGWNYNFFRHYDPETARYTSPDPLGLAPAPNQFAYVGNPFSWSDPLGLAACQDQYAWDGSVKYGKLDELGRPTGISASIRPEMLDKGSEAGRLMPRGWRGDGTAFNEARGHLLANRLGGVGKGRLARHNLVTLTQDPVNTPLMRDNFEQKVYDAVKKGEIVQYHVTPIYEGANPIPVRLEFLAHGNRGFHLSGHLENPASGVRIPVPR</sequence>
<feature type="domain" description="Teneurin-like YD-shell" evidence="5">
    <location>
        <begin position="711"/>
        <end position="810"/>
    </location>
</feature>
<dbReference type="Pfam" id="PF20148">
    <property type="entry name" value="DUF6531"/>
    <property type="match status" value="1"/>
</dbReference>
<dbReference type="EMBL" id="JANFNG010000034">
    <property type="protein sequence ID" value="MCQ4084359.1"/>
    <property type="molecule type" value="Genomic_DNA"/>
</dbReference>
<evidence type="ECO:0000259" key="4">
    <source>
        <dbReference type="Pfam" id="PF20148"/>
    </source>
</evidence>
<reference evidence="6" key="1">
    <citation type="submission" date="2022-06" db="EMBL/GenBank/DDBJ databases">
        <title>Draft genome sequence of Streptomyces sp. RB6PN25 isolated from peat swamp forest in Thailand.</title>
        <authorList>
            <person name="Duangmal K."/>
            <person name="Klaysubun C."/>
        </authorList>
    </citation>
    <scope>NUCLEOTIDE SEQUENCE</scope>
    <source>
        <strain evidence="6">RB6PN25</strain>
    </source>
</reference>
<dbReference type="Gene3D" id="2.180.10.10">
    <property type="entry name" value="RHS repeat-associated core"/>
    <property type="match status" value="3"/>
</dbReference>
<dbReference type="SUPFAM" id="SSF69304">
    <property type="entry name" value="Tricorn protease N-terminal domain"/>
    <property type="match status" value="2"/>
</dbReference>
<evidence type="ECO:0000256" key="1">
    <source>
        <dbReference type="ARBA" id="ARBA00022737"/>
    </source>
</evidence>
<feature type="compositionally biased region" description="Basic and acidic residues" evidence="2">
    <location>
        <begin position="83"/>
        <end position="128"/>
    </location>
</feature>
<name>A0ABT1Q356_9ACTN</name>
<comment type="caution">
    <text evidence="6">The sequence shown here is derived from an EMBL/GenBank/DDBJ whole genome shotgun (WGS) entry which is preliminary data.</text>
</comment>
<dbReference type="InterPro" id="IPR056823">
    <property type="entry name" value="TEN-like_YD-shell"/>
</dbReference>
<dbReference type="PANTHER" id="PTHR32305">
    <property type="match status" value="1"/>
</dbReference>
<evidence type="ECO:0000259" key="3">
    <source>
        <dbReference type="Pfam" id="PF13930"/>
    </source>
</evidence>
<protein>
    <submittedName>
        <fullName evidence="6">DUF6531 domain-containing protein</fullName>
    </submittedName>
</protein>
<dbReference type="SUPFAM" id="SSF101898">
    <property type="entry name" value="NHL repeat"/>
    <property type="match status" value="1"/>
</dbReference>
<feature type="domain" description="Teneurin-like YD-shell" evidence="5">
    <location>
        <begin position="316"/>
        <end position="409"/>
    </location>
</feature>
<dbReference type="InterPro" id="IPR044927">
    <property type="entry name" value="Endonuclea_NS_2"/>
</dbReference>
<evidence type="ECO:0000256" key="2">
    <source>
        <dbReference type="SAM" id="MobiDB-lite"/>
    </source>
</evidence>
<dbReference type="InterPro" id="IPR044929">
    <property type="entry name" value="DNA/RNA_non-sp_Endonuclease_sf"/>
</dbReference>
<dbReference type="PANTHER" id="PTHR32305:SF15">
    <property type="entry name" value="PROTEIN RHSA-RELATED"/>
    <property type="match status" value="1"/>
</dbReference>
<accession>A0ABT1Q356</accession>
<dbReference type="Gene3D" id="3.40.570.10">
    <property type="entry name" value="Extracellular Endonuclease, subunit A"/>
    <property type="match status" value="1"/>
</dbReference>
<gene>
    <name evidence="6" type="ORF">NGB36_28200</name>
</gene>
<dbReference type="NCBIfam" id="TIGR03696">
    <property type="entry name" value="Rhs_assc_core"/>
    <property type="match status" value="1"/>
</dbReference>
<evidence type="ECO:0000313" key="7">
    <source>
        <dbReference type="Proteomes" id="UP001057702"/>
    </source>
</evidence>
<dbReference type="Pfam" id="PF25023">
    <property type="entry name" value="TEN_YD-shell"/>
    <property type="match status" value="2"/>
</dbReference>
<dbReference type="Proteomes" id="UP001057702">
    <property type="component" value="Unassembled WGS sequence"/>
</dbReference>
<evidence type="ECO:0000259" key="5">
    <source>
        <dbReference type="Pfam" id="PF25023"/>
    </source>
</evidence>
<evidence type="ECO:0000313" key="6">
    <source>
        <dbReference type="EMBL" id="MCQ4084359.1"/>
    </source>
</evidence>
<dbReference type="RefSeq" id="WP_255923424.1">
    <property type="nucleotide sequence ID" value="NZ_JANFNG010000034.1"/>
</dbReference>
<keyword evidence="7" id="KW-1185">Reference proteome</keyword>
<dbReference type="InterPro" id="IPR031325">
    <property type="entry name" value="RHS_repeat"/>
</dbReference>
<feature type="domain" description="Type VII secretion system protein EssD-like" evidence="3">
    <location>
        <begin position="1170"/>
        <end position="1292"/>
    </location>
</feature>
<keyword evidence="1" id="KW-0677">Repeat</keyword>
<feature type="region of interest" description="Disordered" evidence="2">
    <location>
        <begin position="61"/>
        <end position="128"/>
    </location>
</feature>
<dbReference type="InterPro" id="IPR045351">
    <property type="entry name" value="DUF6531"/>
</dbReference>
<feature type="domain" description="DUF6531" evidence="4">
    <location>
        <begin position="129"/>
        <end position="200"/>
    </location>
</feature>
<dbReference type="Pfam" id="PF13930">
    <property type="entry name" value="Endonuclea_NS_2"/>
    <property type="match status" value="1"/>
</dbReference>
<proteinExistence type="predicted"/>
<organism evidence="6 7">
    <name type="scientific">Streptomyces humicola</name>
    <dbReference type="NCBI Taxonomy" id="2953240"/>
    <lineage>
        <taxon>Bacteria</taxon>
        <taxon>Bacillati</taxon>
        <taxon>Actinomycetota</taxon>
        <taxon>Actinomycetes</taxon>
        <taxon>Kitasatosporales</taxon>
        <taxon>Streptomycetaceae</taxon>
        <taxon>Streptomyces</taxon>
    </lineage>
</organism>
<dbReference type="NCBIfam" id="TIGR01643">
    <property type="entry name" value="YD_repeat_2x"/>
    <property type="match status" value="12"/>
</dbReference>
<dbReference type="Pfam" id="PF05593">
    <property type="entry name" value="RHS_repeat"/>
    <property type="match status" value="4"/>
</dbReference>
<dbReference type="InterPro" id="IPR022385">
    <property type="entry name" value="Rhs_assc_core"/>
</dbReference>
<dbReference type="InterPro" id="IPR050708">
    <property type="entry name" value="T6SS_VgrG/RHS"/>
</dbReference>
<dbReference type="InterPro" id="IPR006530">
    <property type="entry name" value="YD"/>
</dbReference>